<evidence type="ECO:0000313" key="14">
    <source>
        <dbReference type="EMBL" id="MEM5948915.1"/>
    </source>
</evidence>
<proteinExistence type="inferred from homology"/>
<dbReference type="SUPFAM" id="SSF56425">
    <property type="entry name" value="Succinate dehydrogenase/fumarate reductase flavoprotein, catalytic domain"/>
    <property type="match status" value="1"/>
</dbReference>
<comment type="pathway">
    <text evidence="2 11">Cofactor biosynthesis; NAD(+) biosynthesis; iminoaspartate from L-aspartate (oxidase route): step 1/1.</text>
</comment>
<comment type="caution">
    <text evidence="14">The sequence shown here is derived from an EMBL/GenBank/DDBJ whole genome shotgun (WGS) entry which is preliminary data.</text>
</comment>
<comment type="catalytic activity">
    <reaction evidence="9">
        <text>L-aspartate + O2 = iminosuccinate + H2O2</text>
        <dbReference type="Rhea" id="RHEA:25876"/>
        <dbReference type="ChEBI" id="CHEBI:15379"/>
        <dbReference type="ChEBI" id="CHEBI:16240"/>
        <dbReference type="ChEBI" id="CHEBI:29991"/>
        <dbReference type="ChEBI" id="CHEBI:77875"/>
        <dbReference type="EC" id="1.4.3.16"/>
    </reaction>
    <physiologicalReaction direction="left-to-right" evidence="9">
        <dbReference type="Rhea" id="RHEA:25877"/>
    </physiologicalReaction>
</comment>
<dbReference type="Proteomes" id="UP001466331">
    <property type="component" value="Unassembled WGS sequence"/>
</dbReference>
<keyword evidence="8 11" id="KW-0560">Oxidoreductase</keyword>
<comment type="cofactor">
    <cofactor evidence="1 11">
        <name>FAD</name>
        <dbReference type="ChEBI" id="CHEBI:57692"/>
    </cofactor>
</comment>
<evidence type="ECO:0000256" key="7">
    <source>
        <dbReference type="ARBA" id="ARBA00022827"/>
    </source>
</evidence>
<evidence type="ECO:0000256" key="1">
    <source>
        <dbReference type="ARBA" id="ARBA00001974"/>
    </source>
</evidence>
<dbReference type="InterPro" id="IPR037099">
    <property type="entry name" value="Fum_R/Succ_DH_flav-like_C_sf"/>
</dbReference>
<dbReference type="PANTHER" id="PTHR42716:SF2">
    <property type="entry name" value="L-ASPARTATE OXIDASE, CHLOROPLASTIC"/>
    <property type="match status" value="1"/>
</dbReference>
<dbReference type="SUPFAM" id="SSF46977">
    <property type="entry name" value="Succinate dehydrogenase/fumarate reductase flavoprotein C-terminal domain"/>
    <property type="match status" value="1"/>
</dbReference>
<evidence type="ECO:0000256" key="11">
    <source>
        <dbReference type="RuleBase" id="RU362049"/>
    </source>
</evidence>
<dbReference type="InterPro" id="IPR027477">
    <property type="entry name" value="Succ_DH/fumarate_Rdtase_cat_sf"/>
</dbReference>
<dbReference type="GO" id="GO:0008734">
    <property type="term" value="F:L-aspartate oxidase activity"/>
    <property type="evidence" value="ECO:0007669"/>
    <property type="project" value="UniProtKB-EC"/>
</dbReference>
<dbReference type="EMBL" id="JBCHKQ010000007">
    <property type="protein sequence ID" value="MEM5948915.1"/>
    <property type="molecule type" value="Genomic_DNA"/>
</dbReference>
<evidence type="ECO:0000256" key="8">
    <source>
        <dbReference type="ARBA" id="ARBA00023002"/>
    </source>
</evidence>
<dbReference type="InterPro" id="IPR015939">
    <property type="entry name" value="Fum_Rdtase/Succ_DH_flav-like_C"/>
</dbReference>
<dbReference type="RefSeq" id="WP_420070367.1">
    <property type="nucleotide sequence ID" value="NZ_JBCHKQ010000007.1"/>
</dbReference>
<dbReference type="InterPro" id="IPR005288">
    <property type="entry name" value="NadB"/>
</dbReference>
<dbReference type="PRINTS" id="PR00368">
    <property type="entry name" value="FADPNR"/>
</dbReference>
<dbReference type="NCBIfam" id="TIGR00551">
    <property type="entry name" value="nadB"/>
    <property type="match status" value="1"/>
</dbReference>
<evidence type="ECO:0000256" key="10">
    <source>
        <dbReference type="NCBIfam" id="TIGR00551"/>
    </source>
</evidence>
<evidence type="ECO:0000256" key="5">
    <source>
        <dbReference type="ARBA" id="ARBA00022630"/>
    </source>
</evidence>
<sequence length="522" mass="57517">MITHRMYVDVLVLGSGLAGLSAAISAADEGLDVLVVSKESELKECNTFYAQGGIVFSGEGDSPDLLARDIEQAGAGVCFSDAVRLVAEEGPSLVKRYLIDDVGVEFDVSREGFDFTREGAHSIRRILHVHDETGRAIELSFLRRVTDHQRISLAAGYTAIDLITNSHNSSNPEELYRPTRVMGAYLLDSSGNVLIVFAAAVVLATGGVGNLFLNTSNPPGATGDGVAMAYRAGVPIINAHYIQFHPTVLFHRDLKRLLITEAFRGEGARLLNHSGEYFMERYSPDKKDLAPRDEVSRAIYAEMEAEGSDFVFLDARNLDVDIKDRFSNIYAKCLEVGLDITKDPIPVVPAAHYFCGGVKTDLSGATIIPGLYAVGECACNGVHGANRLASVSLLEALVFGIRAGKDIASRAKKPSKLLMSEIRDWIYPAKEEFFDPVLIESDLKYLRVLMWNYVGIVRTRKRLERAMSDIHYLKQRIEQFYKSAEVRKDIVELRNAVLVAEIITRTAYANPSSIGCHYIKTD</sequence>
<dbReference type="SUPFAM" id="SSF51905">
    <property type="entry name" value="FAD/NAD(P)-binding domain"/>
    <property type="match status" value="1"/>
</dbReference>
<dbReference type="Gene3D" id="1.20.58.100">
    <property type="entry name" value="Fumarate reductase/succinate dehydrogenase flavoprotein-like, C-terminal domain"/>
    <property type="match status" value="1"/>
</dbReference>
<comment type="similarity">
    <text evidence="3 11">Belongs to the FAD-dependent oxidoreductase 2 family. NadB subfamily.</text>
</comment>
<dbReference type="Pfam" id="PF00890">
    <property type="entry name" value="FAD_binding_2"/>
    <property type="match status" value="1"/>
</dbReference>
<evidence type="ECO:0000256" key="2">
    <source>
        <dbReference type="ARBA" id="ARBA00004950"/>
    </source>
</evidence>
<name>A0ABU9UE22_9SPIR</name>
<comment type="subcellular location">
    <subcellularLocation>
        <location evidence="11">Cytoplasm</location>
    </subcellularLocation>
</comment>
<accession>A0ABU9UE22</accession>
<evidence type="ECO:0000256" key="3">
    <source>
        <dbReference type="ARBA" id="ARBA00008562"/>
    </source>
</evidence>
<protein>
    <recommendedName>
        <fullName evidence="4 10">L-aspartate oxidase</fullName>
        <ecNumber evidence="4 10">1.4.3.16</ecNumber>
    </recommendedName>
</protein>
<organism evidence="14 15">
    <name type="scientific">Rarispira pelagica</name>
    <dbReference type="NCBI Taxonomy" id="3141764"/>
    <lineage>
        <taxon>Bacteria</taxon>
        <taxon>Pseudomonadati</taxon>
        <taxon>Spirochaetota</taxon>
        <taxon>Spirochaetia</taxon>
        <taxon>Winmispirales</taxon>
        <taxon>Winmispiraceae</taxon>
        <taxon>Rarispira</taxon>
    </lineage>
</organism>
<evidence type="ECO:0000256" key="4">
    <source>
        <dbReference type="ARBA" id="ARBA00012173"/>
    </source>
</evidence>
<evidence type="ECO:0000256" key="6">
    <source>
        <dbReference type="ARBA" id="ARBA00022642"/>
    </source>
</evidence>
<gene>
    <name evidence="14" type="primary">nadB</name>
    <name evidence="14" type="ORF">WKV44_10220</name>
</gene>
<keyword evidence="7 11" id="KW-0274">FAD</keyword>
<keyword evidence="15" id="KW-1185">Reference proteome</keyword>
<keyword evidence="6 11" id="KW-0662">Pyridine nucleotide biosynthesis</keyword>
<dbReference type="InterPro" id="IPR003953">
    <property type="entry name" value="FAD-dep_OxRdtase_2_FAD-bd"/>
</dbReference>
<dbReference type="PANTHER" id="PTHR42716">
    <property type="entry name" value="L-ASPARTATE OXIDASE"/>
    <property type="match status" value="1"/>
</dbReference>
<keyword evidence="5 11" id="KW-0285">Flavoprotein</keyword>
<dbReference type="PRINTS" id="PR00411">
    <property type="entry name" value="PNDRDTASEI"/>
</dbReference>
<comment type="function">
    <text evidence="11">Catalyzes the oxidation of L-aspartate to iminoaspartate.</text>
</comment>
<feature type="domain" description="Fumarate reductase/succinate dehydrogenase flavoprotein-like C-terminal" evidence="13">
    <location>
        <begin position="446"/>
        <end position="518"/>
    </location>
</feature>
<dbReference type="Gene3D" id="3.90.700.10">
    <property type="entry name" value="Succinate dehydrogenase/fumarate reductase flavoprotein, catalytic domain"/>
    <property type="match status" value="1"/>
</dbReference>
<reference evidence="14 15" key="1">
    <citation type="submission" date="2024-03" db="EMBL/GenBank/DDBJ databases">
        <title>Ignisphaera cupida sp. nov., a hyperthermophilic hydrolytic archaeon from a hot spring of Kamchatka, and proposal of Ignisphaeraceae fam. nov.</title>
        <authorList>
            <person name="Podosokorskaya O.A."/>
            <person name="Elcheninov A.G."/>
            <person name="Maltseva A.I."/>
            <person name="Zayulina K.S."/>
            <person name="Novikov A."/>
            <person name="Merkel A.Y."/>
        </authorList>
    </citation>
    <scope>NUCLEOTIDE SEQUENCE [LARGE SCALE GENOMIC DNA]</scope>
    <source>
        <strain evidence="14 15">38H-sp</strain>
    </source>
</reference>
<dbReference type="Pfam" id="PF02910">
    <property type="entry name" value="Succ_DH_flav_C"/>
    <property type="match status" value="1"/>
</dbReference>
<evidence type="ECO:0000259" key="13">
    <source>
        <dbReference type="Pfam" id="PF02910"/>
    </source>
</evidence>
<dbReference type="Gene3D" id="3.50.50.60">
    <property type="entry name" value="FAD/NAD(P)-binding domain"/>
    <property type="match status" value="1"/>
</dbReference>
<evidence type="ECO:0000259" key="12">
    <source>
        <dbReference type="Pfam" id="PF00890"/>
    </source>
</evidence>
<dbReference type="InterPro" id="IPR036188">
    <property type="entry name" value="FAD/NAD-bd_sf"/>
</dbReference>
<evidence type="ECO:0000256" key="9">
    <source>
        <dbReference type="ARBA" id="ARBA00048305"/>
    </source>
</evidence>
<evidence type="ECO:0000313" key="15">
    <source>
        <dbReference type="Proteomes" id="UP001466331"/>
    </source>
</evidence>
<dbReference type="EC" id="1.4.3.16" evidence="4 10"/>
<feature type="domain" description="FAD-dependent oxidoreductase 2 FAD-binding" evidence="12">
    <location>
        <begin position="9"/>
        <end position="393"/>
    </location>
</feature>